<proteinExistence type="predicted"/>
<sequence>MAMFKRRKNNKKQDLILLRQEALEHYLMNKYNYYYREAHGIVERKYNFSSYIEK</sequence>
<reference evidence="1 2" key="1">
    <citation type="journal article" date="2012" name="MBio">
        <title>Identification of a highly transmissible animal-independent Staphylococcus aureus ST398 clone with distinct genomic and cell adhesion properties.</title>
        <authorList>
            <person name="Uhlemann A.C."/>
            <person name="Porcella S.F."/>
            <person name="Trivedi S."/>
            <person name="Sullivan S.B."/>
            <person name="Hafer C."/>
            <person name="Kennedy A.D."/>
            <person name="Barbian K.D."/>
            <person name="McCarthy A.J."/>
            <person name="Street C."/>
            <person name="Hirschberg D.L."/>
            <person name="Lipkin W.I."/>
            <person name="Lindsay J.A."/>
            <person name="DeLeo F.R."/>
            <person name="Lowy F.D."/>
        </authorList>
    </citation>
    <scope>NUCLEOTIDE SEQUENCE [LARGE SCALE GENOMIC DNA]</scope>
    <source>
        <strain evidence="1 2">DR10</strain>
    </source>
</reference>
<comment type="caution">
    <text evidence="1">The sequence shown here is derived from an EMBL/GenBank/DDBJ whole genome shotgun (WGS) entry which is preliminary data.</text>
</comment>
<protein>
    <recommendedName>
        <fullName evidence="3">Phage protein</fullName>
    </recommendedName>
</protein>
<evidence type="ECO:0008006" key="3">
    <source>
        <dbReference type="Google" id="ProtNLM"/>
    </source>
</evidence>
<organism evidence="1 2">
    <name type="scientific">Staphylococcus aureus subsp. aureus DR10</name>
    <dbReference type="NCBI Taxonomy" id="1155079"/>
    <lineage>
        <taxon>Bacteria</taxon>
        <taxon>Bacillati</taxon>
        <taxon>Bacillota</taxon>
        <taxon>Bacilli</taxon>
        <taxon>Bacillales</taxon>
        <taxon>Staphylococcaceae</taxon>
        <taxon>Staphylococcus</taxon>
    </lineage>
</organism>
<dbReference type="Proteomes" id="UP000003093">
    <property type="component" value="Unassembled WGS sequence"/>
</dbReference>
<evidence type="ECO:0000313" key="2">
    <source>
        <dbReference type="Proteomes" id="UP000003093"/>
    </source>
</evidence>
<gene>
    <name evidence="1" type="ORF">ST398NM02_1318</name>
</gene>
<accession>A0ABC9PX00</accession>
<evidence type="ECO:0000313" key="1">
    <source>
        <dbReference type="EMBL" id="EIA13060.1"/>
    </source>
</evidence>
<dbReference type="EMBL" id="AIDT01000025">
    <property type="protein sequence ID" value="EIA13060.1"/>
    <property type="molecule type" value="Genomic_DNA"/>
</dbReference>
<name>A0ABC9PX00_STAA5</name>
<dbReference type="AlphaFoldDB" id="A0ABC9PX00"/>